<feature type="transmembrane region" description="Helical" evidence="6">
    <location>
        <begin position="126"/>
        <end position="146"/>
    </location>
</feature>
<evidence type="ECO:0000256" key="2">
    <source>
        <dbReference type="ARBA" id="ARBA00022692"/>
    </source>
</evidence>
<evidence type="ECO:0000256" key="1">
    <source>
        <dbReference type="ARBA" id="ARBA00004141"/>
    </source>
</evidence>
<dbReference type="GO" id="GO:0016020">
    <property type="term" value="C:membrane"/>
    <property type="evidence" value="ECO:0007669"/>
    <property type="project" value="UniProtKB-SubCell"/>
</dbReference>
<proteinExistence type="inferred from homology"/>
<dbReference type="PANTHER" id="PTHR33048">
    <property type="entry name" value="PTH11-LIKE INTEGRAL MEMBRANE PROTEIN (AFU_ORTHOLOGUE AFUA_5G11245)"/>
    <property type="match status" value="1"/>
</dbReference>
<feature type="transmembrane region" description="Helical" evidence="6">
    <location>
        <begin position="89"/>
        <end position="114"/>
    </location>
</feature>
<dbReference type="Pfam" id="PF20684">
    <property type="entry name" value="Fung_rhodopsin"/>
    <property type="match status" value="1"/>
</dbReference>
<gene>
    <name evidence="8" type="ORF">F53441_4906</name>
</gene>
<dbReference type="InterPro" id="IPR049326">
    <property type="entry name" value="Rhodopsin_dom_fungi"/>
</dbReference>
<keyword evidence="9" id="KW-1185">Reference proteome</keyword>
<feature type="transmembrane region" description="Helical" evidence="6">
    <location>
        <begin position="207"/>
        <end position="230"/>
    </location>
</feature>
<comment type="caution">
    <text evidence="8">The sequence shown here is derived from an EMBL/GenBank/DDBJ whole genome shotgun (WGS) entry which is preliminary data.</text>
</comment>
<dbReference type="InterPro" id="IPR052337">
    <property type="entry name" value="SAT4-like"/>
</dbReference>
<reference evidence="8" key="1">
    <citation type="submission" date="2020-01" db="EMBL/GenBank/DDBJ databases">
        <title>Identification and distribution of gene clusters putatively required for synthesis of sphingolipid metabolism inhibitors in phylogenetically diverse species of the filamentous fungus Fusarium.</title>
        <authorList>
            <person name="Kim H.-S."/>
            <person name="Busman M."/>
            <person name="Brown D.W."/>
            <person name="Divon H."/>
            <person name="Uhlig S."/>
            <person name="Proctor R.H."/>
        </authorList>
    </citation>
    <scope>NUCLEOTIDE SEQUENCE</scope>
    <source>
        <strain evidence="8">NRRL 53441</strain>
    </source>
</reference>
<evidence type="ECO:0000256" key="3">
    <source>
        <dbReference type="ARBA" id="ARBA00022989"/>
    </source>
</evidence>
<organism evidence="8 9">
    <name type="scientific">Fusarium austroafricanum</name>
    <dbReference type="NCBI Taxonomy" id="2364996"/>
    <lineage>
        <taxon>Eukaryota</taxon>
        <taxon>Fungi</taxon>
        <taxon>Dikarya</taxon>
        <taxon>Ascomycota</taxon>
        <taxon>Pezizomycotina</taxon>
        <taxon>Sordariomycetes</taxon>
        <taxon>Hypocreomycetidae</taxon>
        <taxon>Hypocreales</taxon>
        <taxon>Nectriaceae</taxon>
        <taxon>Fusarium</taxon>
        <taxon>Fusarium concolor species complex</taxon>
    </lineage>
</organism>
<feature type="domain" description="Rhodopsin" evidence="7">
    <location>
        <begin position="25"/>
        <end position="270"/>
    </location>
</feature>
<dbReference type="EMBL" id="JAADJG010000195">
    <property type="protein sequence ID" value="KAF4452168.1"/>
    <property type="molecule type" value="Genomic_DNA"/>
</dbReference>
<evidence type="ECO:0000256" key="4">
    <source>
        <dbReference type="ARBA" id="ARBA00023136"/>
    </source>
</evidence>
<protein>
    <recommendedName>
        <fullName evidence="7">Rhodopsin domain-containing protein</fullName>
    </recommendedName>
</protein>
<evidence type="ECO:0000256" key="5">
    <source>
        <dbReference type="ARBA" id="ARBA00038359"/>
    </source>
</evidence>
<evidence type="ECO:0000259" key="7">
    <source>
        <dbReference type="Pfam" id="PF20684"/>
    </source>
</evidence>
<feature type="transmembrane region" description="Helical" evidence="6">
    <location>
        <begin position="242"/>
        <end position="265"/>
    </location>
</feature>
<dbReference type="Proteomes" id="UP000605986">
    <property type="component" value="Unassembled WGS sequence"/>
</dbReference>
<keyword evidence="3 6" id="KW-1133">Transmembrane helix</keyword>
<dbReference type="OrthoDB" id="5417844at2759"/>
<sequence length="379" mass="42925">MAGLQPNIWAGVAIPWLAALTSLILRVCARRMTKLKWWFDDYFCVLAFLFATGYCGIMVQWTLHTYLGVYIPDSIPTDEREAILQQARFLAYFNSLCYASSIACSKIAILCLYWRLFRISSIRVPILVMLVMVVIWIMIRTFMLTFRCVPVQSLWDYTIKDKVCNIDSEKFFLGTITTHFIMDVAILVLPIIEVVRLTLPTGQKLAIGALFLLGSIVCFASMFVLVELVNYPSNTTQMPHDYAMFCILGSVEVNIAIVSACFPLLRPIFVHILPARFLSSYGKSSQPISRPSNIKLTTIVRTNKTRDEDETSSMRQLADLEHGFNYTPSDVERPEGVHTVISSHQAASSREDDMRGIYVQNDTVVEINQVEGRGFARLP</sequence>
<feature type="transmembrane region" description="Helical" evidence="6">
    <location>
        <begin position="41"/>
        <end position="63"/>
    </location>
</feature>
<evidence type="ECO:0000313" key="9">
    <source>
        <dbReference type="Proteomes" id="UP000605986"/>
    </source>
</evidence>
<dbReference type="AlphaFoldDB" id="A0A8H4KM28"/>
<feature type="transmembrane region" description="Helical" evidence="6">
    <location>
        <begin position="171"/>
        <end position="195"/>
    </location>
</feature>
<keyword evidence="2 6" id="KW-0812">Transmembrane</keyword>
<evidence type="ECO:0000313" key="8">
    <source>
        <dbReference type="EMBL" id="KAF4452168.1"/>
    </source>
</evidence>
<keyword evidence="4 6" id="KW-0472">Membrane</keyword>
<comment type="subcellular location">
    <subcellularLocation>
        <location evidence="1">Membrane</location>
        <topology evidence="1">Multi-pass membrane protein</topology>
    </subcellularLocation>
</comment>
<feature type="transmembrane region" description="Helical" evidence="6">
    <location>
        <begin position="6"/>
        <end position="29"/>
    </location>
</feature>
<comment type="similarity">
    <text evidence="5">Belongs to the SAT4 family.</text>
</comment>
<dbReference type="PANTHER" id="PTHR33048:SF47">
    <property type="entry name" value="INTEGRAL MEMBRANE PROTEIN-RELATED"/>
    <property type="match status" value="1"/>
</dbReference>
<evidence type="ECO:0000256" key="6">
    <source>
        <dbReference type="SAM" id="Phobius"/>
    </source>
</evidence>
<accession>A0A8H4KM28</accession>
<name>A0A8H4KM28_9HYPO</name>